<dbReference type="RefSeq" id="WP_290283105.1">
    <property type="nucleotide sequence ID" value="NZ_JAUFQI010000001.1"/>
</dbReference>
<keyword evidence="1" id="KW-1133">Transmembrane helix</keyword>
<comment type="caution">
    <text evidence="2">The sequence shown here is derived from an EMBL/GenBank/DDBJ whole genome shotgun (WGS) entry which is preliminary data.</text>
</comment>
<dbReference type="Proteomes" id="UP001595710">
    <property type="component" value="Unassembled WGS sequence"/>
</dbReference>
<reference evidence="3" key="1">
    <citation type="journal article" date="2019" name="Int. J. Syst. Evol. Microbiol.">
        <title>The Global Catalogue of Microorganisms (GCM) 10K type strain sequencing project: providing services to taxonomists for standard genome sequencing and annotation.</title>
        <authorList>
            <consortium name="The Broad Institute Genomics Platform"/>
            <consortium name="The Broad Institute Genome Sequencing Center for Infectious Disease"/>
            <person name="Wu L."/>
            <person name="Ma J."/>
        </authorList>
    </citation>
    <scope>NUCLEOTIDE SEQUENCE [LARGE SCALE GENOMIC DNA]</scope>
    <source>
        <strain evidence="3">CECT 8288</strain>
    </source>
</reference>
<keyword evidence="3" id="KW-1185">Reference proteome</keyword>
<proteinExistence type="predicted"/>
<protein>
    <submittedName>
        <fullName evidence="2">Uncharacterized protein</fullName>
    </submittedName>
</protein>
<dbReference type="EMBL" id="JBHRYN010000011">
    <property type="protein sequence ID" value="MFC3701911.1"/>
    <property type="molecule type" value="Genomic_DNA"/>
</dbReference>
<keyword evidence="1" id="KW-0812">Transmembrane</keyword>
<evidence type="ECO:0000313" key="3">
    <source>
        <dbReference type="Proteomes" id="UP001595710"/>
    </source>
</evidence>
<feature type="transmembrane region" description="Helical" evidence="1">
    <location>
        <begin position="50"/>
        <end position="70"/>
    </location>
</feature>
<evidence type="ECO:0000256" key="1">
    <source>
        <dbReference type="SAM" id="Phobius"/>
    </source>
</evidence>
<accession>A0ABV7WSV0</accession>
<keyword evidence="1" id="KW-0472">Membrane</keyword>
<feature type="transmembrane region" description="Helical" evidence="1">
    <location>
        <begin position="12"/>
        <end position="30"/>
    </location>
</feature>
<evidence type="ECO:0000313" key="2">
    <source>
        <dbReference type="EMBL" id="MFC3701911.1"/>
    </source>
</evidence>
<name>A0ABV7WSV0_9GAMM</name>
<gene>
    <name evidence="2" type="ORF">ACFOND_09695</name>
</gene>
<sequence>MTTLKINLLKVSGTLFAFILALYGGIALYLLSRSYLMIDESFISTFSRMIFSFLGAAWVYSFTSLSCKFFKEQQTS</sequence>
<organism evidence="2 3">
    <name type="scientific">Reinekea marina</name>
    <dbReference type="NCBI Taxonomy" id="1310421"/>
    <lineage>
        <taxon>Bacteria</taxon>
        <taxon>Pseudomonadati</taxon>
        <taxon>Pseudomonadota</taxon>
        <taxon>Gammaproteobacteria</taxon>
        <taxon>Oceanospirillales</taxon>
        <taxon>Saccharospirillaceae</taxon>
        <taxon>Reinekea</taxon>
    </lineage>
</organism>